<sequence length="937" mass="105733">MKLIEKEFPLKEVNLISEYEMSFLKMIPRDLKEALRKLYNLPEPKGRNLPKISNIMYYPARIPPSATRAVTLASALNYDPAVSREVFLRAVGLDNARELAKKSGALVTLYMADPDRGLVKRLLGKDPREITVVDPMAGGGSIPLESLRLGFRTIAGDLNPVSYLILRATIEFPAKYGRKLLKLVEEEFRMLKEYTERELGRFYGEEDKGYIYFITAEHDCGGTIPLAMHPVLSRSRHIYVKPVFNKESKSVSFEITTEITSFSPALCPYCGKPLGEEYIRMKWVKKHTEILSELLNGNEERAEEARKTYVIAAVQKARERYSPPSELDAARLVDAAKELARCAREEMSRGDSIRRYLPVSEIPQDNEVFSELRKYGIKYWYQLFTPRELLALYKLTKYVRERARQLHEQYGELGDAVALYMAIALAKIMNFNNILSQWDPGDGTVRDLVGGQYALTRGVELGSDYAEGSIPFKAIPWALEVEEGEAEEEAEEVESTRGGILPVLRLLCNRLEGLWKDGLDAVYLWDAREIDKHLPEKSVDVVDVDPPYYDQHDYSGISEFFWVIIQKAVWPVLRGLFPGDRVKLEGWGPESPELPRHAEIRGAPPKKVGEVSEFGGSFKRFLEAASGILKDDGLLVVWYAYGKLHGWEELFYRLYEAGYGVTKTWQVWTQSGQRRIALHTSAFFTSIVIVARPRVKRTQIVSYEDNMFKDDVRRSVESVASFVLGTYGLDALREATVVSIADGFATATRYSYIGASGWLGVYQNLASIALREAVYAFLEYLAKREGISRLDVRGLDSVSRLYTFLLVASEKDRNSPALVVSSDFVNRVSQAVRVDEAIVKELKIGGSGKGTVKLRSPTEVAKKYPETVIGESITLVEQVRKTMRELGVRAAEDIVLKSDRSTVDLARLLAAYSWDKLNIPPDEKDVLLKVLSTGTGE</sequence>
<keyword evidence="2" id="KW-1185">Reference proteome</keyword>
<protein>
    <recommendedName>
        <fullName evidence="3">DUF1156 domain-containing protein</fullName>
    </recommendedName>
</protein>
<dbReference type="Proteomes" id="UP000001068">
    <property type="component" value="Chromosome"/>
</dbReference>
<dbReference type="GeneID" id="10154013"/>
<organism evidence="1 2">
    <name type="scientific">Desulfurococcus mucosus (strain ATCC 35584 / DSM 2162 / JCM 9187 / O7/1)</name>
    <dbReference type="NCBI Taxonomy" id="765177"/>
    <lineage>
        <taxon>Archaea</taxon>
        <taxon>Thermoproteota</taxon>
        <taxon>Thermoprotei</taxon>
        <taxon>Desulfurococcales</taxon>
        <taxon>Desulfurococcaceae</taxon>
        <taxon>Desulfurococcus</taxon>
    </lineage>
</organism>
<dbReference type="HOGENOM" id="CLU_007795_2_0_2"/>
<accession>E8R7C1</accession>
<name>E8R7C1_DESM0</name>
<gene>
    <name evidence="1" type="ordered locus">Desmu_1291</name>
</gene>
<dbReference type="KEGG" id="dmu:Desmu_1291"/>
<proteinExistence type="predicted"/>
<reference evidence="2" key="1">
    <citation type="submission" date="2010-11" db="EMBL/GenBank/DDBJ databases">
        <title>The complete genome of Desulfurococcus mucosus DSM 2162.</title>
        <authorList>
            <consortium name="US DOE Joint Genome Institute (JGI-PGF)"/>
            <person name="Lucas S."/>
            <person name="Copeland A."/>
            <person name="Lapidus A."/>
            <person name="Bruce D."/>
            <person name="Goodwin L."/>
            <person name="Pitluck S."/>
            <person name="Kyrpides N."/>
            <person name="Mavromatis K."/>
            <person name="Pagani I."/>
            <person name="Ivanova N."/>
            <person name="Ovchinnikova G."/>
            <person name="Chertkov O."/>
            <person name="Held B."/>
            <person name="Brettin T."/>
            <person name="Detter J.C."/>
            <person name="Tapia R."/>
            <person name="Han C."/>
            <person name="Land M."/>
            <person name="Hauser L."/>
            <person name="Markowitz V."/>
            <person name="Cheng J.-F."/>
            <person name="Hugenholtz P."/>
            <person name="Woyke T."/>
            <person name="Wu D."/>
            <person name="Wirth R."/>
            <person name="Bilek Y."/>
            <person name="Hader T."/>
            <person name="Klenk H.-P."/>
            <person name="Eisen J.A."/>
        </authorList>
    </citation>
    <scope>NUCLEOTIDE SEQUENCE [LARGE SCALE GENOMIC DNA]</scope>
    <source>
        <strain evidence="2">ATCC 35584 / DSM 2162 / JCM 9187 / O7/1</strain>
    </source>
</reference>
<evidence type="ECO:0008006" key="3">
    <source>
        <dbReference type="Google" id="ProtNLM"/>
    </source>
</evidence>
<dbReference type="InterPro" id="IPR029063">
    <property type="entry name" value="SAM-dependent_MTases_sf"/>
</dbReference>
<evidence type="ECO:0000313" key="2">
    <source>
        <dbReference type="Proteomes" id="UP000001068"/>
    </source>
</evidence>
<dbReference type="SUPFAM" id="SSF53335">
    <property type="entry name" value="S-adenosyl-L-methionine-dependent methyltransferases"/>
    <property type="match status" value="2"/>
</dbReference>
<dbReference type="REBASE" id="31628">
    <property type="entry name" value="M.Dmu2162ORF1291P"/>
</dbReference>
<dbReference type="Gene3D" id="3.40.50.150">
    <property type="entry name" value="Vaccinia Virus protein VP39"/>
    <property type="match status" value="1"/>
</dbReference>
<reference evidence="1 2" key="2">
    <citation type="journal article" date="2011" name="Stand. Genomic Sci.">
        <title>Complete genome sequence of Desulfurococcus mucosus type strain (O7/1).</title>
        <authorList>
            <person name="Wirth R."/>
            <person name="Chertkov O."/>
            <person name="Held B."/>
            <person name="Lapidus A."/>
            <person name="Nolan M."/>
            <person name="Lucas S."/>
            <person name="Hammon N."/>
            <person name="Deshpande S."/>
            <person name="Cheng J.F."/>
            <person name="Tapia R."/>
            <person name="Han C."/>
            <person name="Goodwin L."/>
            <person name="Pitluck S."/>
            <person name="Liolios K."/>
            <person name="Ioanna P."/>
            <person name="Ivanova N."/>
            <person name="Mavromatis K."/>
            <person name="Mikhailova N."/>
            <person name="Pati A."/>
            <person name="Chen A."/>
            <person name="Palaniappan K."/>
            <person name="Land M."/>
            <person name="Hauser L."/>
            <person name="Chang Y.J."/>
            <person name="Jeffries C.D."/>
            <person name="Bilek Y."/>
            <person name="Hader T."/>
            <person name="Rohde M."/>
            <person name="Spring S."/>
            <person name="Sikorski J."/>
            <person name="Goker M."/>
            <person name="Woyke T."/>
            <person name="Bristow J."/>
            <person name="Eisen J.A."/>
            <person name="Markowitz V."/>
            <person name="Hugenholtz P."/>
            <person name="Kyrpides N.C."/>
            <person name="Klenk H.P."/>
        </authorList>
    </citation>
    <scope>NUCLEOTIDE SEQUENCE [LARGE SCALE GENOMIC DNA]</scope>
    <source>
        <strain evidence="2">ATCC 35584 / DSM 2162 / JCM 9187 / O7/1</strain>
    </source>
</reference>
<dbReference type="eggNOG" id="arCOG00889">
    <property type="taxonomic scope" value="Archaea"/>
</dbReference>
<dbReference type="OrthoDB" id="93530at2157"/>
<dbReference type="RefSeq" id="WP_013562808.1">
    <property type="nucleotide sequence ID" value="NC_014961.1"/>
</dbReference>
<evidence type="ECO:0000313" key="1">
    <source>
        <dbReference type="EMBL" id="ADV65586.1"/>
    </source>
</evidence>
<dbReference type="AlphaFoldDB" id="E8R7C1"/>
<dbReference type="STRING" id="765177.Desmu_1291"/>
<dbReference type="EMBL" id="CP002363">
    <property type="protein sequence ID" value="ADV65586.1"/>
    <property type="molecule type" value="Genomic_DNA"/>
</dbReference>